<gene>
    <name evidence="8" type="ORF">AALT52_06340</name>
</gene>
<keyword evidence="5" id="KW-0572">Peptidoglycan-anchor</keyword>
<accession>A0ABV4DRL1</accession>
<dbReference type="NCBIfam" id="TIGR01167">
    <property type="entry name" value="LPXTG_anchor"/>
    <property type="match status" value="1"/>
</dbReference>
<feature type="region of interest" description="Disordered" evidence="6">
    <location>
        <begin position="647"/>
        <end position="673"/>
    </location>
</feature>
<dbReference type="Pfam" id="PF17965">
    <property type="entry name" value="MucBP_2"/>
    <property type="match status" value="1"/>
</dbReference>
<feature type="region of interest" description="Disordered" evidence="6">
    <location>
        <begin position="379"/>
        <end position="433"/>
    </location>
</feature>
<dbReference type="Gene3D" id="3.10.20.320">
    <property type="entry name" value="Putative peptidoglycan bound protein (lpxtg motif)"/>
    <property type="match status" value="3"/>
</dbReference>
<feature type="compositionally biased region" description="Polar residues" evidence="6">
    <location>
        <begin position="398"/>
        <end position="409"/>
    </location>
</feature>
<dbReference type="Pfam" id="PF17966">
    <property type="entry name" value="Muc_B2"/>
    <property type="match status" value="1"/>
</dbReference>
<dbReference type="Pfam" id="PF06458">
    <property type="entry name" value="MucBP"/>
    <property type="match status" value="3"/>
</dbReference>
<evidence type="ECO:0000313" key="9">
    <source>
        <dbReference type="Proteomes" id="UP001565236"/>
    </source>
</evidence>
<proteinExistence type="predicted"/>
<evidence type="ECO:0000256" key="3">
    <source>
        <dbReference type="ARBA" id="ARBA00022729"/>
    </source>
</evidence>
<feature type="region of interest" description="Disordered" evidence="6">
    <location>
        <begin position="517"/>
        <end position="547"/>
    </location>
</feature>
<feature type="region of interest" description="Disordered" evidence="6">
    <location>
        <begin position="241"/>
        <end position="295"/>
    </location>
</feature>
<evidence type="ECO:0000256" key="2">
    <source>
        <dbReference type="ARBA" id="ARBA00022525"/>
    </source>
</evidence>
<dbReference type="Gene3D" id="3.10.20.470">
    <property type="match status" value="1"/>
</dbReference>
<dbReference type="PROSITE" id="PS50847">
    <property type="entry name" value="GRAM_POS_ANCHORING"/>
    <property type="match status" value="1"/>
</dbReference>
<protein>
    <submittedName>
        <fullName evidence="8">MucBP domain-containing protein</fullName>
    </submittedName>
</protein>
<feature type="non-terminal residue" evidence="8">
    <location>
        <position position="1"/>
    </location>
</feature>
<reference evidence="8 9" key="1">
    <citation type="submission" date="2024-03" db="EMBL/GenBank/DDBJ databases">
        <title>Mouse gut bacterial collection (mGBC) of GemPharmatech.</title>
        <authorList>
            <person name="He Y."/>
            <person name="Dong L."/>
            <person name="Wu D."/>
            <person name="Gao X."/>
            <person name="Lin Z."/>
        </authorList>
    </citation>
    <scope>NUCLEOTIDE SEQUENCE [LARGE SCALE GENOMIC DNA]</scope>
    <source>
        <strain evidence="8 9">15-30</strain>
    </source>
</reference>
<evidence type="ECO:0000256" key="1">
    <source>
        <dbReference type="ARBA" id="ARBA00022512"/>
    </source>
</evidence>
<evidence type="ECO:0000313" key="8">
    <source>
        <dbReference type="EMBL" id="MEY8662503.1"/>
    </source>
</evidence>
<dbReference type="InterPro" id="IPR019931">
    <property type="entry name" value="LPXTG_anchor"/>
</dbReference>
<keyword evidence="3" id="KW-0732">Signal</keyword>
<dbReference type="InterPro" id="IPR009459">
    <property type="entry name" value="MucBP_dom"/>
</dbReference>
<dbReference type="Proteomes" id="UP001565236">
    <property type="component" value="Unassembled WGS sequence"/>
</dbReference>
<evidence type="ECO:0000259" key="7">
    <source>
        <dbReference type="PROSITE" id="PS50847"/>
    </source>
</evidence>
<sequence>EVPTVTPDKPGEDTPVIYVPVVEDKYSLTERFVDEEGTELSASVTKGTDYKEGTEYDVTGDAKVINGYYLIKTSDNAKGTFGKDNVTVTFTYAKLGKIVPVDPNGNPIPDAPTPQYPNDPTDPSKTVPNQPVPEIPGYRPEVPTVTPDKPGEDTPVIYVPVVEDKYSLTERFVDEEGTELSASVTKGTDYKEGTEYDVTGDAKVINGYYLIKTSDNAKGTFGKDNVTVTFTYAKLGKIVPVDPNGKPIPDAPTPQYPNDPTDPTKTVPNQPVPEIPGYRPEVPTVTPDKPGEDTPVIYVPVVEDKYSLTERFVDEEGTELSASVTKGTDYKEGTEYDVTGDAKVIKGYYLIKTSDNAKGTFGKDNVTVTFTYAKLGKIVPVDPNGNPIPDAPTPQYPNDPTDPSKTVPNQPVPEIPGMTPEVPSVTPEDPGEDTKVVYNYDDQKVTINYIDETTGQQLASDSVSGKSNAKIEYSTAAKIKALTDKGYVLVSDGFPADAMFDNDKNTDQVFKVILKHGEKPVGPNDPHEPNTPINPNDPNGPKWPAKDQYSKDYTSTITYVDEQGNKVADDNVQTSTWTRTLIIDTVTGEVKNPNEAWTADKVHYEAVRSPMIKGYYADKVVVSAKETVQENLNEQVVYRSEIPTVTPNRPGEVTPKRYVPATPGTPTTTPVNNVYTPVKEAPETPVISEATETKAAELPQTGDTKDKETLLLGLGLLSGAALIGTAELGQRRKRRK</sequence>
<evidence type="ECO:0000256" key="5">
    <source>
        <dbReference type="ARBA" id="ARBA00023088"/>
    </source>
</evidence>
<feature type="region of interest" description="Disordered" evidence="6">
    <location>
        <begin position="99"/>
        <end position="138"/>
    </location>
</feature>
<evidence type="ECO:0000256" key="4">
    <source>
        <dbReference type="ARBA" id="ARBA00022737"/>
    </source>
</evidence>
<dbReference type="RefSeq" id="WP_369942104.1">
    <property type="nucleotide sequence ID" value="NZ_JBCLUF010000020.1"/>
</dbReference>
<comment type="caution">
    <text evidence="8">The sequence shown here is derived from an EMBL/GenBank/DDBJ whole genome shotgun (WGS) entry which is preliminary data.</text>
</comment>
<feature type="domain" description="Gram-positive cocci surface proteins LPxTG" evidence="7">
    <location>
        <begin position="698"/>
        <end position="736"/>
    </location>
</feature>
<dbReference type="InterPro" id="IPR041495">
    <property type="entry name" value="Mub_B2"/>
</dbReference>
<keyword evidence="2" id="KW-0964">Secreted</keyword>
<keyword evidence="9" id="KW-1185">Reference proteome</keyword>
<name>A0ABV4DRL1_9LACO</name>
<dbReference type="InterPro" id="IPR041558">
    <property type="entry name" value="MucBP_2"/>
</dbReference>
<feature type="compositionally biased region" description="Low complexity" evidence="6">
    <location>
        <begin position="658"/>
        <end position="673"/>
    </location>
</feature>
<dbReference type="Pfam" id="PF00746">
    <property type="entry name" value="Gram_pos_anchor"/>
    <property type="match status" value="1"/>
</dbReference>
<keyword evidence="4" id="KW-0677">Repeat</keyword>
<evidence type="ECO:0000256" key="6">
    <source>
        <dbReference type="SAM" id="MobiDB-lite"/>
    </source>
</evidence>
<dbReference type="Gene3D" id="2.60.40.4300">
    <property type="match status" value="1"/>
</dbReference>
<organism evidence="8 9">
    <name type="scientific">Ligilactobacillus faecis</name>
    <dbReference type="NCBI Taxonomy" id="762833"/>
    <lineage>
        <taxon>Bacteria</taxon>
        <taxon>Bacillati</taxon>
        <taxon>Bacillota</taxon>
        <taxon>Bacilli</taxon>
        <taxon>Lactobacillales</taxon>
        <taxon>Lactobacillaceae</taxon>
        <taxon>Ligilactobacillus</taxon>
    </lineage>
</organism>
<feature type="compositionally biased region" description="Polar residues" evidence="6">
    <location>
        <begin position="258"/>
        <end position="269"/>
    </location>
</feature>
<dbReference type="EMBL" id="JBCLUF010000020">
    <property type="protein sequence ID" value="MEY8662503.1"/>
    <property type="molecule type" value="Genomic_DNA"/>
</dbReference>
<feature type="compositionally biased region" description="Polar residues" evidence="6">
    <location>
        <begin position="118"/>
        <end position="129"/>
    </location>
</feature>
<keyword evidence="1" id="KW-0134">Cell wall</keyword>